<name>A0A8H7XYU9_PSICU</name>
<reference evidence="2" key="1">
    <citation type="submission" date="2021-02" db="EMBL/GenBank/DDBJ databases">
        <title>Psilocybe cubensis genome.</title>
        <authorList>
            <person name="Mckernan K.J."/>
            <person name="Crawford S."/>
            <person name="Trippe A."/>
            <person name="Kane L.T."/>
            <person name="Mclaughlin S."/>
        </authorList>
    </citation>
    <scope>NUCLEOTIDE SEQUENCE [LARGE SCALE GENOMIC DNA]</scope>
    <source>
        <strain evidence="2">MGC-MH-2018</strain>
    </source>
</reference>
<organism evidence="2">
    <name type="scientific">Psilocybe cubensis</name>
    <name type="common">Psychedelic mushroom</name>
    <name type="synonym">Stropharia cubensis</name>
    <dbReference type="NCBI Taxonomy" id="181762"/>
    <lineage>
        <taxon>Eukaryota</taxon>
        <taxon>Fungi</taxon>
        <taxon>Dikarya</taxon>
        <taxon>Basidiomycota</taxon>
        <taxon>Agaricomycotina</taxon>
        <taxon>Agaricomycetes</taxon>
        <taxon>Agaricomycetidae</taxon>
        <taxon>Agaricales</taxon>
        <taxon>Agaricineae</taxon>
        <taxon>Strophariaceae</taxon>
        <taxon>Psilocybe</taxon>
    </lineage>
</organism>
<proteinExistence type="predicted"/>
<evidence type="ECO:0000313" key="2">
    <source>
        <dbReference type="EMBL" id="KAG5168148.1"/>
    </source>
</evidence>
<dbReference type="AlphaFoldDB" id="A0A8H7XYU9"/>
<dbReference type="InterPro" id="IPR021054">
    <property type="entry name" value="Cell_wall_mannoprotein_1"/>
</dbReference>
<feature type="signal peptide" evidence="1">
    <location>
        <begin position="1"/>
        <end position="19"/>
    </location>
</feature>
<sequence>MKFSISVIASCMALAVASAVPPTTSSSMKVIMDDFSKLGTQFSKIASDVNSFPQTGITGVNNIQADAGAIHTLFTDVISELDNLEAPLPANDVKRIISVYNSFTPDILDYLNGIAQKSADFKSLNSAGTISLDLLKSANKCAVLESTLMPMVPTTMTTTTSAIFNVVDAARQNALAALS</sequence>
<keyword evidence="1" id="KW-0732">Signal</keyword>
<dbReference type="Pfam" id="PF12296">
    <property type="entry name" value="HsbA"/>
    <property type="match status" value="1"/>
</dbReference>
<gene>
    <name evidence="2" type="ORF">JR316_006741</name>
</gene>
<comment type="caution">
    <text evidence="2">The sequence shown here is derived from an EMBL/GenBank/DDBJ whole genome shotgun (WGS) entry which is preliminary data.</text>
</comment>
<protein>
    <submittedName>
        <fullName evidence="2">Uncharacterized protein</fullName>
    </submittedName>
</protein>
<accession>A0A8H7XYU9</accession>
<evidence type="ECO:0000256" key="1">
    <source>
        <dbReference type="SAM" id="SignalP"/>
    </source>
</evidence>
<dbReference type="OrthoDB" id="3052500at2759"/>
<feature type="chain" id="PRO_5034638476" evidence="1">
    <location>
        <begin position="20"/>
        <end position="179"/>
    </location>
</feature>
<dbReference type="EMBL" id="JAFIQS010000006">
    <property type="protein sequence ID" value="KAG5168148.1"/>
    <property type="molecule type" value="Genomic_DNA"/>
</dbReference>